<name>A0A7L9RU63_9PROT</name>
<evidence type="ECO:0000256" key="1">
    <source>
        <dbReference type="SAM" id="SignalP"/>
    </source>
</evidence>
<sequence length="208" mass="22680">MYKLYYSVLSLFLLCSDAPLFGAAAADTLSDLPEVAQDADVHTLSRTYCKVLWSRVQADGCLSAPAPEFKDTFAKSILELGIVIEKIKNAEPIMIGAQINLSDKPVTDPAMLSLCSYFDSDAYSPLKTALTSMSVLGQHKGGADLDGETNAHVNEVFVYVWNKVKEDTERLQGFLIGLLDASPTCIQGYTVRMLCAVHPPKLKGVEKK</sequence>
<dbReference type="KEGG" id="pbal:CPBP_00876"/>
<reference evidence="2 3" key="1">
    <citation type="submission" date="2020-06" db="EMBL/GenBank/DDBJ databases">
        <title>The endosymbiont of the kinetoplastid Bodo saltans is a Paracaedibacter-like alpha-proteobacterium possessing a putative toxin-antitoxin system.</title>
        <authorList>
            <person name="Midha S."/>
            <person name="Rigden D.J."/>
            <person name="Siozios S."/>
            <person name="Hurst G.D.D."/>
            <person name="Jackson A.P."/>
        </authorList>
    </citation>
    <scope>NUCLEOTIDE SEQUENCE [LARGE SCALE GENOMIC DNA]</scope>
    <source>
        <strain evidence="2">Lake Konstanz</strain>
    </source>
</reference>
<keyword evidence="3" id="KW-1185">Reference proteome</keyword>
<evidence type="ECO:0000313" key="2">
    <source>
        <dbReference type="EMBL" id="QOL20096.1"/>
    </source>
</evidence>
<accession>A0A7L9RU63</accession>
<evidence type="ECO:0000313" key="3">
    <source>
        <dbReference type="Proteomes" id="UP000594001"/>
    </source>
</evidence>
<dbReference type="AlphaFoldDB" id="A0A7L9RU63"/>
<keyword evidence="1" id="KW-0732">Signal</keyword>
<proteinExistence type="predicted"/>
<dbReference type="EMBL" id="CP054719">
    <property type="protein sequence ID" value="QOL20096.1"/>
    <property type="molecule type" value="Genomic_DNA"/>
</dbReference>
<dbReference type="Proteomes" id="UP000594001">
    <property type="component" value="Chromosome"/>
</dbReference>
<feature type="signal peptide" evidence="1">
    <location>
        <begin position="1"/>
        <end position="25"/>
    </location>
</feature>
<organism evidence="2 3">
    <name type="scientific">Candidatus Bodocaedibacter vickermanii</name>
    <dbReference type="NCBI Taxonomy" id="2741701"/>
    <lineage>
        <taxon>Bacteria</taxon>
        <taxon>Pseudomonadati</taxon>
        <taxon>Pseudomonadota</taxon>
        <taxon>Alphaproteobacteria</taxon>
        <taxon>Holosporales</taxon>
        <taxon>Candidatus Paracaedibacteraceae</taxon>
        <taxon>Candidatus Bodocaedibacter</taxon>
    </lineage>
</organism>
<dbReference type="RefSeq" id="WP_350331651.1">
    <property type="nucleotide sequence ID" value="NZ_CP054719.1"/>
</dbReference>
<feature type="chain" id="PRO_5032299886" evidence="1">
    <location>
        <begin position="26"/>
        <end position="208"/>
    </location>
</feature>
<protein>
    <submittedName>
        <fullName evidence="2">Uncharacterized protein</fullName>
    </submittedName>
</protein>
<gene>
    <name evidence="2" type="ORF">CPBP_00876</name>
</gene>